<dbReference type="InterPro" id="IPR009057">
    <property type="entry name" value="Homeodomain-like_sf"/>
</dbReference>
<dbReference type="SMART" id="SM00342">
    <property type="entry name" value="HTH_ARAC"/>
    <property type="match status" value="1"/>
</dbReference>
<dbReference type="Proteomes" id="UP000824201">
    <property type="component" value="Unassembled WGS sequence"/>
</dbReference>
<dbReference type="PROSITE" id="PS50110">
    <property type="entry name" value="RESPONSE_REGULATORY"/>
    <property type="match status" value="1"/>
</dbReference>
<dbReference type="GO" id="GO:0003700">
    <property type="term" value="F:DNA-binding transcription factor activity"/>
    <property type="evidence" value="ECO:0007669"/>
    <property type="project" value="InterPro"/>
</dbReference>
<feature type="domain" description="HTH araC/xylS-type" evidence="11">
    <location>
        <begin position="410"/>
        <end position="508"/>
    </location>
</feature>
<comment type="subcellular location">
    <subcellularLocation>
        <location evidence="1">Cytoplasm</location>
    </subcellularLocation>
</comment>
<keyword evidence="6" id="KW-0805">Transcription regulation</keyword>
<dbReference type="SUPFAM" id="SSF46689">
    <property type="entry name" value="Homeodomain-like"/>
    <property type="match status" value="1"/>
</dbReference>
<evidence type="ECO:0000256" key="7">
    <source>
        <dbReference type="ARBA" id="ARBA00023125"/>
    </source>
</evidence>
<dbReference type="Gene3D" id="1.10.10.60">
    <property type="entry name" value="Homeodomain-like"/>
    <property type="match status" value="2"/>
</dbReference>
<dbReference type="GO" id="GO:0043565">
    <property type="term" value="F:sequence-specific DNA binding"/>
    <property type="evidence" value="ECO:0007669"/>
    <property type="project" value="InterPro"/>
</dbReference>
<evidence type="ECO:0000256" key="10">
    <source>
        <dbReference type="PROSITE-ProRule" id="PRU00169"/>
    </source>
</evidence>
<evidence type="ECO:0000256" key="9">
    <source>
        <dbReference type="ARBA" id="ARBA00024867"/>
    </source>
</evidence>
<dbReference type="InterPro" id="IPR011006">
    <property type="entry name" value="CheY-like_superfamily"/>
</dbReference>
<dbReference type="Pfam" id="PF00072">
    <property type="entry name" value="Response_reg"/>
    <property type="match status" value="1"/>
</dbReference>
<evidence type="ECO:0000256" key="3">
    <source>
        <dbReference type="ARBA" id="ARBA00022490"/>
    </source>
</evidence>
<dbReference type="PANTHER" id="PTHR42713">
    <property type="entry name" value="HISTIDINE KINASE-RELATED"/>
    <property type="match status" value="1"/>
</dbReference>
<sequence>MYKVMIAEDEEFILEGIANLIDWESFGIQVTHLAVNGQEALKKWEEEAVDIIITDITMPIMDGLELIQQIREKDTRVRIIIISGYDEFEYARRAISMGVDDYILKPIDDEELTKVLQRALERLGEIDAKSKSNVSRGTKLEFFLTGKMTQEEEEELIEEMKFKEIHGKRAAAKMQIRFSANMDVMMDDIISYIEKKFQEERLQAFCSDLEDLLLLIDVSEKESLRETFQRIQNEVESYFNILTFVSIGETFTDYMQMPEVFRTIRRLEKYRIILGYGACVDEDFVTKRQSKDIVVDAEKFHKMILGKDKEGASDYLEDLFINNANQGEVSINDIYRISFKISLIFQEIIDEYKLTRKENGKALKSVSEVMDELYKAEDISGIKAMFTAEIIEIIDLIHEDRNKQYTPVIRQVLSEVSHNYKEEMSLKTLAHKYRINTSYLGQLFQREVGCSFSQHLSNVKNGKARELILNTNMRINDIAREVGYPDTSYFYRKFKQCYGVSPASLRDMKKY</sequence>
<organism evidence="13 14">
    <name type="scientific">Candidatus Fimimorpha faecalis</name>
    <dbReference type="NCBI Taxonomy" id="2840824"/>
    <lineage>
        <taxon>Bacteria</taxon>
        <taxon>Bacillati</taxon>
        <taxon>Bacillota</taxon>
        <taxon>Clostridia</taxon>
        <taxon>Eubacteriales</taxon>
        <taxon>Candidatus Fimimorpha</taxon>
    </lineage>
</organism>
<evidence type="ECO:0000256" key="5">
    <source>
        <dbReference type="ARBA" id="ARBA00023012"/>
    </source>
</evidence>
<evidence type="ECO:0000313" key="13">
    <source>
        <dbReference type="EMBL" id="HIR87915.1"/>
    </source>
</evidence>
<dbReference type="SUPFAM" id="SSF52172">
    <property type="entry name" value="CheY-like"/>
    <property type="match status" value="1"/>
</dbReference>
<comment type="function">
    <text evidence="9">May play the central regulatory role in sporulation. It may be an element of the effector pathway responsible for the activation of sporulation genes in response to nutritional stress. Spo0A may act in concert with spo0H (a sigma factor) to control the expression of some genes that are critical to the sporulation process.</text>
</comment>
<gene>
    <name evidence="13" type="ORF">IAC96_03090</name>
</gene>
<dbReference type="Gene3D" id="3.40.50.2300">
    <property type="match status" value="1"/>
</dbReference>
<dbReference type="InterPro" id="IPR051552">
    <property type="entry name" value="HptR"/>
</dbReference>
<evidence type="ECO:0000256" key="8">
    <source>
        <dbReference type="ARBA" id="ARBA00023163"/>
    </source>
</evidence>
<dbReference type="PROSITE" id="PS01124">
    <property type="entry name" value="HTH_ARAC_FAMILY_2"/>
    <property type="match status" value="1"/>
</dbReference>
<dbReference type="GO" id="GO:0005737">
    <property type="term" value="C:cytoplasm"/>
    <property type="evidence" value="ECO:0007669"/>
    <property type="project" value="UniProtKB-SubCell"/>
</dbReference>
<evidence type="ECO:0000256" key="6">
    <source>
        <dbReference type="ARBA" id="ARBA00023015"/>
    </source>
</evidence>
<evidence type="ECO:0000259" key="12">
    <source>
        <dbReference type="PROSITE" id="PS50110"/>
    </source>
</evidence>
<dbReference type="InterPro" id="IPR001789">
    <property type="entry name" value="Sig_transdc_resp-reg_receiver"/>
</dbReference>
<dbReference type="PRINTS" id="PR00032">
    <property type="entry name" value="HTHARAC"/>
</dbReference>
<protein>
    <recommendedName>
        <fullName evidence="2">Stage 0 sporulation protein A homolog</fullName>
    </recommendedName>
</protein>
<dbReference type="GO" id="GO:0000160">
    <property type="term" value="P:phosphorelay signal transduction system"/>
    <property type="evidence" value="ECO:0007669"/>
    <property type="project" value="UniProtKB-KW"/>
</dbReference>
<evidence type="ECO:0000259" key="11">
    <source>
        <dbReference type="PROSITE" id="PS01124"/>
    </source>
</evidence>
<dbReference type="Pfam" id="PF12833">
    <property type="entry name" value="HTH_18"/>
    <property type="match status" value="1"/>
</dbReference>
<keyword evidence="3" id="KW-0963">Cytoplasm</keyword>
<keyword evidence="7" id="KW-0238">DNA-binding</keyword>
<accession>A0A9D1JCM8</accession>
<name>A0A9D1JCM8_9FIRM</name>
<keyword evidence="8" id="KW-0804">Transcription</keyword>
<dbReference type="InterPro" id="IPR020449">
    <property type="entry name" value="Tscrpt_reg_AraC-type_HTH"/>
</dbReference>
<feature type="domain" description="Response regulatory" evidence="12">
    <location>
        <begin position="3"/>
        <end position="120"/>
    </location>
</feature>
<evidence type="ECO:0000256" key="1">
    <source>
        <dbReference type="ARBA" id="ARBA00004496"/>
    </source>
</evidence>
<reference evidence="13" key="2">
    <citation type="journal article" date="2021" name="PeerJ">
        <title>Extensive microbial diversity within the chicken gut microbiome revealed by metagenomics and culture.</title>
        <authorList>
            <person name="Gilroy R."/>
            <person name="Ravi A."/>
            <person name="Getino M."/>
            <person name="Pursley I."/>
            <person name="Horton D.L."/>
            <person name="Alikhan N.F."/>
            <person name="Baker D."/>
            <person name="Gharbi K."/>
            <person name="Hall N."/>
            <person name="Watson M."/>
            <person name="Adriaenssens E.M."/>
            <person name="Foster-Nyarko E."/>
            <person name="Jarju S."/>
            <person name="Secka A."/>
            <person name="Antonio M."/>
            <person name="Oren A."/>
            <person name="Chaudhuri R.R."/>
            <person name="La Ragione R."/>
            <person name="Hildebrand F."/>
            <person name="Pallen M.J."/>
        </authorList>
    </citation>
    <scope>NUCLEOTIDE SEQUENCE</scope>
    <source>
        <strain evidence="13">ChiW13-3771</strain>
    </source>
</reference>
<feature type="modified residue" description="4-aspartylphosphate" evidence="10">
    <location>
        <position position="55"/>
    </location>
</feature>
<evidence type="ECO:0000256" key="4">
    <source>
        <dbReference type="ARBA" id="ARBA00022553"/>
    </source>
</evidence>
<dbReference type="EMBL" id="DVHN01000035">
    <property type="protein sequence ID" value="HIR87915.1"/>
    <property type="molecule type" value="Genomic_DNA"/>
</dbReference>
<dbReference type="InterPro" id="IPR018060">
    <property type="entry name" value="HTH_AraC"/>
</dbReference>
<keyword evidence="5" id="KW-0902">Two-component regulatory system</keyword>
<dbReference type="PANTHER" id="PTHR42713:SF3">
    <property type="entry name" value="TRANSCRIPTIONAL REGULATORY PROTEIN HPTR"/>
    <property type="match status" value="1"/>
</dbReference>
<evidence type="ECO:0000313" key="14">
    <source>
        <dbReference type="Proteomes" id="UP000824201"/>
    </source>
</evidence>
<comment type="caution">
    <text evidence="13">The sequence shown here is derived from an EMBL/GenBank/DDBJ whole genome shotgun (WGS) entry which is preliminary data.</text>
</comment>
<proteinExistence type="predicted"/>
<evidence type="ECO:0000256" key="2">
    <source>
        <dbReference type="ARBA" id="ARBA00018672"/>
    </source>
</evidence>
<reference evidence="13" key="1">
    <citation type="submission" date="2020-10" db="EMBL/GenBank/DDBJ databases">
        <authorList>
            <person name="Gilroy R."/>
        </authorList>
    </citation>
    <scope>NUCLEOTIDE SEQUENCE</scope>
    <source>
        <strain evidence="13">ChiW13-3771</strain>
    </source>
</reference>
<dbReference type="CDD" id="cd17536">
    <property type="entry name" value="REC_YesN-like"/>
    <property type="match status" value="1"/>
</dbReference>
<dbReference type="SMART" id="SM00448">
    <property type="entry name" value="REC"/>
    <property type="match status" value="1"/>
</dbReference>
<dbReference type="AlphaFoldDB" id="A0A9D1JCM8"/>
<keyword evidence="4 10" id="KW-0597">Phosphoprotein</keyword>